<dbReference type="Pfam" id="PF18944">
    <property type="entry name" value="DUF5691"/>
    <property type="match status" value="1"/>
</dbReference>
<keyword evidence="3" id="KW-1185">Reference proteome</keyword>
<evidence type="ECO:0000313" key="2">
    <source>
        <dbReference type="EMBL" id="MFC5893441.1"/>
    </source>
</evidence>
<sequence>MKPADSASSAAPAGAATGEAAGPADALTAPPSVPWSVLVSAALLGTERRTPPVAVRPGQSAAAALLDAAAISTVRRRAALRPALAADRPAPAPDDPRPVIPPAARRRLALLLADRGGTGASSRRGTAPDLTELLPQWLAAAQAHGYRAPEALLPALLDAARARTDLRPAALALAGPRALWLARFHADWKFALRANGTRATPGAEDPAAVRRLWDEGLFAERVALLTTVRRSAPDAGRELLAGTWPTEHAEDRLLFLDTLREGLAPADEAFLERALADRSRTVRATAAELLSTLPESAFATRMAARAHACVTLAPGATGPSGPEIGVMPPRACDEGMRRDGVVAKAPSGRGERAWWLGQLVEAAPLHRWSERFGGRAPKDVVALPVADGWRTELHDAWCRAAIRQRDPAWARALLGAPGTAPEDAGDASGGSSRDTAKLLTVLPPEERAAWVAGFIAAHGLADAFRMLGVCAVPWAEPLGRSVVDALDIARDAGSYPWSFSGVMGLAERCLDPAAADRLDMLTAVTDEPEGASPGAGGYWSEAFQRLVGTLRLRATMLAELVGTPGTGAPEPGSPADAPAPAAAPDAPPPPGTE</sequence>
<feature type="region of interest" description="Disordered" evidence="1">
    <location>
        <begin position="1"/>
        <end position="30"/>
    </location>
</feature>
<dbReference type="Proteomes" id="UP001596241">
    <property type="component" value="Unassembled WGS sequence"/>
</dbReference>
<proteinExistence type="predicted"/>
<protein>
    <submittedName>
        <fullName evidence="2">DUF5691 domain-containing protein</fullName>
    </submittedName>
</protein>
<feature type="compositionally biased region" description="Low complexity" evidence="1">
    <location>
        <begin position="567"/>
        <end position="584"/>
    </location>
</feature>
<evidence type="ECO:0000313" key="3">
    <source>
        <dbReference type="Proteomes" id="UP001596241"/>
    </source>
</evidence>
<dbReference type="EMBL" id="JBHSPW010000004">
    <property type="protein sequence ID" value="MFC5893441.1"/>
    <property type="molecule type" value="Genomic_DNA"/>
</dbReference>
<name>A0ABW1FH08_9ACTN</name>
<gene>
    <name evidence="2" type="ORF">ACFP3M_11500</name>
</gene>
<dbReference type="InterPro" id="IPR043746">
    <property type="entry name" value="DUF5691"/>
</dbReference>
<dbReference type="RefSeq" id="WP_345079611.1">
    <property type="nucleotide sequence ID" value="NZ_BAAAWG010000004.1"/>
</dbReference>
<accession>A0ABW1FH08</accession>
<feature type="region of interest" description="Disordered" evidence="1">
    <location>
        <begin position="561"/>
        <end position="593"/>
    </location>
</feature>
<reference evidence="3" key="1">
    <citation type="journal article" date="2019" name="Int. J. Syst. Evol. Microbiol.">
        <title>The Global Catalogue of Microorganisms (GCM) 10K type strain sequencing project: providing services to taxonomists for standard genome sequencing and annotation.</title>
        <authorList>
            <consortium name="The Broad Institute Genomics Platform"/>
            <consortium name="The Broad Institute Genome Sequencing Center for Infectious Disease"/>
            <person name="Wu L."/>
            <person name="Ma J."/>
        </authorList>
    </citation>
    <scope>NUCLEOTIDE SEQUENCE [LARGE SCALE GENOMIC DNA]</scope>
    <source>
        <strain evidence="3">CGMCC 1.15809</strain>
    </source>
</reference>
<feature type="compositionally biased region" description="Low complexity" evidence="1">
    <location>
        <begin position="1"/>
        <end position="26"/>
    </location>
</feature>
<comment type="caution">
    <text evidence="2">The sequence shown here is derived from an EMBL/GenBank/DDBJ whole genome shotgun (WGS) entry which is preliminary data.</text>
</comment>
<organism evidence="2 3">
    <name type="scientific">Streptomyces ramulosus</name>
    <dbReference type="NCBI Taxonomy" id="47762"/>
    <lineage>
        <taxon>Bacteria</taxon>
        <taxon>Bacillati</taxon>
        <taxon>Actinomycetota</taxon>
        <taxon>Actinomycetes</taxon>
        <taxon>Kitasatosporales</taxon>
        <taxon>Streptomycetaceae</taxon>
        <taxon>Streptomyces</taxon>
    </lineage>
</organism>
<evidence type="ECO:0000256" key="1">
    <source>
        <dbReference type="SAM" id="MobiDB-lite"/>
    </source>
</evidence>